<evidence type="ECO:0000256" key="4">
    <source>
        <dbReference type="ARBA" id="ARBA00022695"/>
    </source>
</evidence>
<dbReference type="Gene3D" id="2.40.270.10">
    <property type="entry name" value="DNA-directed RNA polymerase, subunit 2, domain 6"/>
    <property type="match status" value="2"/>
</dbReference>
<evidence type="ECO:0000256" key="7">
    <source>
        <dbReference type="SAM" id="MobiDB-lite"/>
    </source>
</evidence>
<keyword evidence="2 6" id="KW-0240">DNA-directed RNA polymerase</keyword>
<protein>
    <recommendedName>
        <fullName evidence="6">DNA-directed RNA polymerase subunit beta</fullName>
        <ecNumber evidence="6">2.7.7.6</ecNumber>
    </recommendedName>
</protein>
<feature type="region of interest" description="Disordered" evidence="7">
    <location>
        <begin position="806"/>
        <end position="826"/>
    </location>
</feature>
<dbReference type="SUPFAM" id="SSF56059">
    <property type="entry name" value="Glutathione synthetase ATP-binding domain-like"/>
    <property type="match status" value="1"/>
</dbReference>
<dbReference type="InterPro" id="IPR007645">
    <property type="entry name" value="RNA_pol_Rpb2_3"/>
</dbReference>
<dbReference type="Pfam" id="PF04565">
    <property type="entry name" value="RNA_pol_Rpb2_3"/>
    <property type="match status" value="1"/>
</dbReference>
<dbReference type="PROSITE" id="PS50021">
    <property type="entry name" value="CH"/>
    <property type="match status" value="1"/>
</dbReference>
<dbReference type="OrthoDB" id="424768at2759"/>
<dbReference type="InterPro" id="IPR007121">
    <property type="entry name" value="RNA_pol_bsu_CS"/>
</dbReference>
<comment type="caution">
    <text evidence="9">The sequence shown here is derived from an EMBL/GenBank/DDBJ whole genome shotgun (WGS) entry which is preliminary data.</text>
</comment>
<dbReference type="GO" id="GO:0003677">
    <property type="term" value="F:DNA binding"/>
    <property type="evidence" value="ECO:0007669"/>
    <property type="project" value="InterPro"/>
</dbReference>
<dbReference type="SUPFAM" id="SSF47576">
    <property type="entry name" value="Calponin-homology domain, CH-domain"/>
    <property type="match status" value="1"/>
</dbReference>
<keyword evidence="10" id="KW-1185">Reference proteome</keyword>
<dbReference type="Gene3D" id="3.90.1800.10">
    <property type="entry name" value="RNA polymerase alpha subunit dimerisation domain"/>
    <property type="match status" value="1"/>
</dbReference>
<dbReference type="InterPro" id="IPR037033">
    <property type="entry name" value="DNA-dir_RNAP_su2_hyb_sf"/>
</dbReference>
<dbReference type="SUPFAM" id="SSF64484">
    <property type="entry name" value="beta and beta-prime subunits of DNA dependent RNA-polymerase"/>
    <property type="match status" value="1"/>
</dbReference>
<keyword evidence="5 6" id="KW-0804">Transcription</keyword>
<dbReference type="InterPro" id="IPR007641">
    <property type="entry name" value="RNA_pol_Rpb2_7"/>
</dbReference>
<dbReference type="Pfam" id="PF00562">
    <property type="entry name" value="RNA_pol_Rpb2_6"/>
    <property type="match status" value="1"/>
</dbReference>
<evidence type="ECO:0000313" key="9">
    <source>
        <dbReference type="EMBL" id="OLP98229.1"/>
    </source>
</evidence>
<accession>A0A1Q9DSS8</accession>
<dbReference type="EMBL" id="LSRX01000404">
    <property type="protein sequence ID" value="OLP98229.1"/>
    <property type="molecule type" value="Genomic_DNA"/>
</dbReference>
<evidence type="ECO:0000313" key="10">
    <source>
        <dbReference type="Proteomes" id="UP000186817"/>
    </source>
</evidence>
<dbReference type="InterPro" id="IPR036872">
    <property type="entry name" value="CH_dom_sf"/>
</dbReference>
<gene>
    <name evidence="9" type="primary">rpoB</name>
    <name evidence="9" type="ORF">AK812_SmicGene19361</name>
</gene>
<evidence type="ECO:0000259" key="8">
    <source>
        <dbReference type="PROSITE" id="PS50021"/>
    </source>
</evidence>
<feature type="compositionally biased region" description="Polar residues" evidence="7">
    <location>
        <begin position="1187"/>
        <end position="1203"/>
    </location>
</feature>
<proteinExistence type="inferred from homology"/>
<dbReference type="GO" id="GO:0000428">
    <property type="term" value="C:DNA-directed RNA polymerase complex"/>
    <property type="evidence" value="ECO:0007669"/>
    <property type="project" value="UniProtKB-KW"/>
</dbReference>
<feature type="domain" description="Calponin-homology (CH)" evidence="8">
    <location>
        <begin position="1525"/>
        <end position="1629"/>
    </location>
</feature>
<comment type="function">
    <text evidence="6">DNA-dependent RNA polymerase catalyzes the transcription of DNA into RNA using the four ribonucleoside triphosphates as substrates.</text>
</comment>
<organism evidence="9 10">
    <name type="scientific">Symbiodinium microadriaticum</name>
    <name type="common">Dinoflagellate</name>
    <name type="synonym">Zooxanthella microadriatica</name>
    <dbReference type="NCBI Taxonomy" id="2951"/>
    <lineage>
        <taxon>Eukaryota</taxon>
        <taxon>Sar</taxon>
        <taxon>Alveolata</taxon>
        <taxon>Dinophyceae</taxon>
        <taxon>Suessiales</taxon>
        <taxon>Symbiodiniaceae</taxon>
        <taxon>Symbiodinium</taxon>
    </lineage>
</organism>
<evidence type="ECO:0000256" key="6">
    <source>
        <dbReference type="RuleBase" id="RU363031"/>
    </source>
</evidence>
<dbReference type="InterPro" id="IPR007642">
    <property type="entry name" value="RNA_pol_Rpb2_2"/>
</dbReference>
<dbReference type="Pfam" id="PF04560">
    <property type="entry name" value="RNA_pol_Rpb2_7"/>
    <property type="match status" value="1"/>
</dbReference>
<dbReference type="InterPro" id="IPR001715">
    <property type="entry name" value="CH_dom"/>
</dbReference>
<reference evidence="9 10" key="1">
    <citation type="submission" date="2016-02" db="EMBL/GenBank/DDBJ databases">
        <title>Genome analysis of coral dinoflagellate symbionts highlights evolutionary adaptations to a symbiotic lifestyle.</title>
        <authorList>
            <person name="Aranda M."/>
            <person name="Li Y."/>
            <person name="Liew Y.J."/>
            <person name="Baumgarten S."/>
            <person name="Simakov O."/>
            <person name="Wilson M."/>
            <person name="Piel J."/>
            <person name="Ashoor H."/>
            <person name="Bougouffa S."/>
            <person name="Bajic V.B."/>
            <person name="Ryu T."/>
            <person name="Ravasi T."/>
            <person name="Bayer T."/>
            <person name="Micklem G."/>
            <person name="Kim H."/>
            <person name="Bhak J."/>
            <person name="Lajeunesse T.C."/>
            <person name="Voolstra C.R."/>
        </authorList>
    </citation>
    <scope>NUCLEOTIDE SEQUENCE [LARGE SCALE GENOMIC DNA]</scope>
    <source>
        <strain evidence="9 10">CCMP2467</strain>
    </source>
</reference>
<keyword evidence="4 6" id="KW-0548">Nucleotidyltransferase</keyword>
<dbReference type="PROSITE" id="PS01166">
    <property type="entry name" value="RNA_POL_BETA"/>
    <property type="match status" value="1"/>
</dbReference>
<dbReference type="InterPro" id="IPR015712">
    <property type="entry name" value="DNA-dir_RNA_pol_su2"/>
</dbReference>
<dbReference type="Gene3D" id="1.10.418.10">
    <property type="entry name" value="Calponin-like domain"/>
    <property type="match status" value="1"/>
</dbReference>
<dbReference type="InterPro" id="IPR010441">
    <property type="entry name" value="CH_2"/>
</dbReference>
<dbReference type="Pfam" id="PF06294">
    <property type="entry name" value="CH_2"/>
    <property type="match status" value="1"/>
</dbReference>
<comment type="catalytic activity">
    <reaction evidence="6">
        <text>RNA(n) + a ribonucleoside 5'-triphosphate = RNA(n+1) + diphosphate</text>
        <dbReference type="Rhea" id="RHEA:21248"/>
        <dbReference type="Rhea" id="RHEA-COMP:14527"/>
        <dbReference type="Rhea" id="RHEA-COMP:17342"/>
        <dbReference type="ChEBI" id="CHEBI:33019"/>
        <dbReference type="ChEBI" id="CHEBI:61557"/>
        <dbReference type="ChEBI" id="CHEBI:140395"/>
        <dbReference type="EC" id="2.7.7.6"/>
    </reaction>
</comment>
<dbReference type="GO" id="GO:0032549">
    <property type="term" value="F:ribonucleoside binding"/>
    <property type="evidence" value="ECO:0007669"/>
    <property type="project" value="InterPro"/>
</dbReference>
<dbReference type="EC" id="2.7.7.6" evidence="6"/>
<comment type="similarity">
    <text evidence="1 6">Belongs to the RNA polymerase beta chain family.</text>
</comment>
<dbReference type="InterPro" id="IPR007120">
    <property type="entry name" value="DNA-dir_RNAP_su2_dom"/>
</dbReference>
<evidence type="ECO:0000256" key="5">
    <source>
        <dbReference type="ARBA" id="ARBA00023163"/>
    </source>
</evidence>
<dbReference type="PANTHER" id="PTHR20856">
    <property type="entry name" value="DNA-DIRECTED RNA POLYMERASE I SUBUNIT 2"/>
    <property type="match status" value="1"/>
</dbReference>
<dbReference type="Gene3D" id="3.90.1100.10">
    <property type="match status" value="2"/>
</dbReference>
<feature type="region of interest" description="Disordered" evidence="7">
    <location>
        <begin position="1187"/>
        <end position="1211"/>
    </location>
</feature>
<sequence length="2020" mass="221969">MYSSFFAVGAEQFQLFALALLSSTAVHVPTVRALGLSGIRDPEAITDRLTYLLSASSPPGALRKLREIFRLVGSHDVRLCLRARGWLPKLLSETATLWKQASCLSAESNLSKAADFWRGGIWYSLSADCGAACDILEGALEDILFSAEDHHFALQRDLLFQTKLETASPRGGLLKRRRSGQMVVGATTKSDDDNTAVEMVVQRIRESFEASEASLEALKEQGEEAPQEELCTSRVLCGASASPHLVRGTWYDKTGTPETQATESMPPSQPGLHLLQAHRDSFKHFLQDLFSFELGKMARRVQLSEDSIVFISQREAELRGIAVAGRNQSASELVGVRLSNLLPTAFHGQRFSSQLLADRVHFLQSSTSAEVAEMKGETYLATAFVPMQVTDCETGLVFTVQVKIGSFPMLTEYANLVISGNPYVIAHRLERSSGAYFSIDTTVKGESVHTIELVTEEYSRIRCRCMLAPKEEDKLSLEVLMPKSNVPLPACLVLLAMGLKPEEIKGARNAASIWKEEHLLEGDPDHDASWLAADELCFILGLEADKLFEGNPVAAFSFKTAWSFASRVGPLGRRRLNERLGLDVSEQHLTPKDFLATFDLLVDSFLGKDSLQVDDIDSLVNKKLRPVGQKMQSLVRDWLSQVGEAAEGLPIKMDAVQGTGAVCAEQEGVRELDKFCISQLWKENNRQLFDCVNPLSEVVQARRITQVSEMGLDKIKRIQGIRLIHPSHYGRICPIETGEGMSAGIVMAMASNTRITSDGELEAPHQPVSQGVQHLSQPWEYLLAQDQFGHRVAQFDVAHAADGTLLAPQRPERGGPRASATATPDTLKRPESVTMTHLGLFGSCSPAQVEYVACGAPISVAVGLIPFVEHDDANRALMGAKHQQQAVPTLWPERPVVGSGMEAQVATYSARTTFAGIDGHVLYCDAAKVVTVSCAGIVQVSEQVQNMRQSLRAQYFEREQLSQWIRFDDFCELCARLPYAQLQQLYNDVTDSQTPNDQKIKQRWQDWSVRAGINPSRGSFMHSEGAREEAPLPAGWVETEYCIHTQMMHHLMTDCASTKKHTLAHDTVTVRASDAVCSGDIIAEGQGVAGGELALGKNLVVAYMPYEGYNYEDAIVISERCVREDILTSVHIEELTLELDEDLVLRNPEQHEEDRHSDYSEYMSNGMAREGAWLQGGDIAICSMRPNSMNDANTGGEQPNTGEQPRPRRRTITVPDGVQGRVIDASVWYTESVKFGVVKKVQVAKVLLAVFCRIQVGDKLSGRHGNKGIVSKIVPVQDMPYLPDGTPVDVCLNPLGVPSRMNVGQIFENILGSAGRWNGEEYRVGSFDEMFAEEASRGLVFEAMRRAQIGSGNKWLLDAASPGKTRSRGGGLRLGEMEVSALIGHGAGATLQELLTVKSDDLQGNDIALPKGATSEGYLAFSRELAASGLVLSEGDADLLPGCLEGGSATVAVGDVSLLVLRRLLSSLSSPSPRGALLGMTRRRLVGSLVDLLRTFTVFQVGFSLGLWSDSVLIETPTAFAMACAPLPREIIKWLQSLDLSFSIKNPKRDLSNGYIVAEILSRYHPQDVDMNTYENGSRLEAKVDNWEQLYKFFKRKGIGISKAEFDPVIHCAPGAAVMLMYKIYTFLTKCVVDIVAIEHWSQSHFDTLEQSPWNVAVNRVSDASEPAIAKMALVIMRQLELRGVPIINPSSAYSLLMSKSGQYAVLQLAGVEMPESTFVNGLGRTANSSQALSGLTQPQDKFPLLYKPCAAAYAKGVVTMKDEAELEAFASQVQSFANSPSFEVSPLGNDYTGFLQKFCAPDLGQYFRVFVLDGKFQCAIKVVPRDESGPGATVTSTCACSANKTSSSPLRFFAYTPTEEEATEAVRILSEVAQADCGSVEFLRIEGRRLYFDVNLLSHLPVRDESSDTFPGFEDPEGLWSNRNFYAELAMVQAHAPIQELVNNQHELPSFMRDTASKRLKDPEISRIQDNVERTIIAIDTLGVFHQERRAIKATEAPALIRQERRLRMGLSQTATSQS</sequence>
<evidence type="ECO:0000256" key="3">
    <source>
        <dbReference type="ARBA" id="ARBA00022679"/>
    </source>
</evidence>
<dbReference type="GO" id="GO:0003899">
    <property type="term" value="F:DNA-directed RNA polymerase activity"/>
    <property type="evidence" value="ECO:0007669"/>
    <property type="project" value="UniProtKB-EC"/>
</dbReference>
<dbReference type="GO" id="GO:0005737">
    <property type="term" value="C:cytoplasm"/>
    <property type="evidence" value="ECO:0007669"/>
    <property type="project" value="UniProtKB-ARBA"/>
</dbReference>
<dbReference type="Proteomes" id="UP000186817">
    <property type="component" value="Unassembled WGS sequence"/>
</dbReference>
<dbReference type="Pfam" id="PF04561">
    <property type="entry name" value="RNA_pol_Rpb2_2"/>
    <property type="match status" value="1"/>
</dbReference>
<dbReference type="GO" id="GO:0006351">
    <property type="term" value="P:DNA-templated transcription"/>
    <property type="evidence" value="ECO:0007669"/>
    <property type="project" value="InterPro"/>
</dbReference>
<keyword evidence="3 6" id="KW-0808">Transferase</keyword>
<evidence type="ECO:0000256" key="1">
    <source>
        <dbReference type="ARBA" id="ARBA00006835"/>
    </source>
</evidence>
<evidence type="ECO:0000256" key="2">
    <source>
        <dbReference type="ARBA" id="ARBA00022478"/>
    </source>
</evidence>
<name>A0A1Q9DSS8_SYMMI</name>